<dbReference type="FunFam" id="1.10.640.10:FF:000003">
    <property type="entry name" value="chorion peroxidase"/>
    <property type="match status" value="1"/>
</dbReference>
<keyword evidence="4" id="KW-0325">Glycoprotein</keyword>
<feature type="binding site" description="axial binding residue" evidence="5">
    <location>
        <position position="457"/>
    </location>
    <ligand>
        <name>heme b</name>
        <dbReference type="ChEBI" id="CHEBI:60344"/>
    </ligand>
    <ligandPart>
        <name>Fe</name>
        <dbReference type="ChEBI" id="CHEBI:18248"/>
    </ligandPart>
</feature>
<evidence type="ECO:0000313" key="6">
    <source>
        <dbReference type="EMBL" id="CAG2189435.1"/>
    </source>
</evidence>
<reference evidence="6" key="1">
    <citation type="submission" date="2021-03" db="EMBL/GenBank/DDBJ databases">
        <authorList>
            <person name="Bekaert M."/>
        </authorList>
    </citation>
    <scope>NUCLEOTIDE SEQUENCE</scope>
</reference>
<keyword evidence="5" id="KW-0408">Iron</keyword>
<dbReference type="OrthoDB" id="6505174at2759"/>
<keyword evidence="6" id="KW-0575">Peroxidase</keyword>
<dbReference type="EC" id="1.11.1.7" evidence="6"/>
<evidence type="ECO:0000256" key="2">
    <source>
        <dbReference type="ARBA" id="ARBA00022525"/>
    </source>
</evidence>
<dbReference type="EMBL" id="CAJPWZ010000293">
    <property type="protein sequence ID" value="CAG2189435.1"/>
    <property type="molecule type" value="Genomic_DNA"/>
</dbReference>
<dbReference type="GO" id="GO:0006979">
    <property type="term" value="P:response to oxidative stress"/>
    <property type="evidence" value="ECO:0007669"/>
    <property type="project" value="InterPro"/>
</dbReference>
<evidence type="ECO:0000313" key="7">
    <source>
        <dbReference type="Proteomes" id="UP000683360"/>
    </source>
</evidence>
<evidence type="ECO:0000256" key="5">
    <source>
        <dbReference type="PIRSR" id="PIRSR619791-2"/>
    </source>
</evidence>
<proteinExistence type="predicted"/>
<dbReference type="Proteomes" id="UP000683360">
    <property type="component" value="Unassembled WGS sequence"/>
</dbReference>
<dbReference type="InterPro" id="IPR037120">
    <property type="entry name" value="Haem_peroxidase_sf_animal"/>
</dbReference>
<dbReference type="GO" id="GO:0020037">
    <property type="term" value="F:heme binding"/>
    <property type="evidence" value="ECO:0007669"/>
    <property type="project" value="InterPro"/>
</dbReference>
<dbReference type="CDD" id="cd09823">
    <property type="entry name" value="peroxinectin_like"/>
    <property type="match status" value="1"/>
</dbReference>
<dbReference type="PANTHER" id="PTHR11475:SF4">
    <property type="entry name" value="CHORION PEROXIDASE"/>
    <property type="match status" value="1"/>
</dbReference>
<dbReference type="GO" id="GO:0140825">
    <property type="term" value="F:lactoperoxidase activity"/>
    <property type="evidence" value="ECO:0007669"/>
    <property type="project" value="UniProtKB-EC"/>
</dbReference>
<dbReference type="InterPro" id="IPR019791">
    <property type="entry name" value="Haem_peroxidase_animal"/>
</dbReference>
<dbReference type="GO" id="GO:0046872">
    <property type="term" value="F:metal ion binding"/>
    <property type="evidence" value="ECO:0007669"/>
    <property type="project" value="UniProtKB-KW"/>
</dbReference>
<organism evidence="6 7">
    <name type="scientific">Mytilus edulis</name>
    <name type="common">Blue mussel</name>
    <dbReference type="NCBI Taxonomy" id="6550"/>
    <lineage>
        <taxon>Eukaryota</taxon>
        <taxon>Metazoa</taxon>
        <taxon>Spiralia</taxon>
        <taxon>Lophotrochozoa</taxon>
        <taxon>Mollusca</taxon>
        <taxon>Bivalvia</taxon>
        <taxon>Autobranchia</taxon>
        <taxon>Pteriomorphia</taxon>
        <taxon>Mytilida</taxon>
        <taxon>Mytiloidea</taxon>
        <taxon>Mytilidae</taxon>
        <taxon>Mytilinae</taxon>
        <taxon>Mytilus</taxon>
    </lineage>
</organism>
<name>A0A8S3PZ09_MYTED</name>
<sequence length="703" mass="79909">MFTSSQGVNGTSTLRNSKKKTVKKYISAITVPLPVSPVVRVRQSGRTPKDRMDIFAGQMEDPAAAFSVAISGLVFADFAKRIRSDTGLPLKSQQVQEALAILYPKISEICNHLKPQRANCKSSYPYRMPDGSCNNPSTGVLKGAALTAQARFVDPEYGDPDNLGHIPRIYGKNGKLTSPREISNVVLSTTEDFRSPKSTRYTLTLVHFAQFVDHDVIKTPATKIPNSTANDIFNEQKIEDCDEDCVKPKEHCFPFKIPDDHFQNDFGTKCMHFVRNKPAPSEWCLPGPRHQLNERTAFLDLSATYGSSQIRVNELRQWEGGRLNASKDDLLPDGPPVGDCLPDQVCFNSGDYRFQEIPMLTVIHIVFLREHNRIAGILSNLNRHWNDEKLFQESKKILTGIYQHIIYNEFLPLLVGRDMAYGSNLMSSKTAHRNSFSAYADPSTLNEFGAAAFRFGHSLVGRHIGSMNRNFKIKASEEMRRDFFNNDKMRDLNIYGPTRMGRWMAETLMRKRDRFISDQIRNHLFETKFDGPSDGFDLASLNIQRGRDHGIPGYNKLRMYCGLYPSNVFNTGPMGFRDHDHETVKKLSQVYRHTDDVDLFVGGITEKPSCNGEILGPTFKCLIAQQFQRYKEGDRFFYENNFQNTGFTLEQLNDIKKQTFAGIYCRSLKLKTIQPKVFEKGGTNRRLHCDSIPSPDLNLWKEN</sequence>
<gene>
    <name evidence="6" type="ORF">MEDL_4819</name>
</gene>
<keyword evidence="2" id="KW-0964">Secreted</keyword>
<evidence type="ECO:0000256" key="4">
    <source>
        <dbReference type="ARBA" id="ARBA00023180"/>
    </source>
</evidence>
<protein>
    <submittedName>
        <fullName evidence="6">PXDN</fullName>
        <ecNumber evidence="6">1.11.1.7</ecNumber>
    </submittedName>
</protein>
<comment type="subcellular location">
    <subcellularLocation>
        <location evidence="1">Secreted</location>
    </subcellularLocation>
</comment>
<dbReference type="Pfam" id="PF03098">
    <property type="entry name" value="An_peroxidase"/>
    <property type="match status" value="1"/>
</dbReference>
<dbReference type="PRINTS" id="PR00457">
    <property type="entry name" value="ANPEROXIDASE"/>
</dbReference>
<evidence type="ECO:0000256" key="1">
    <source>
        <dbReference type="ARBA" id="ARBA00004613"/>
    </source>
</evidence>
<keyword evidence="6" id="KW-0560">Oxidoreductase</keyword>
<dbReference type="PANTHER" id="PTHR11475">
    <property type="entry name" value="OXIDASE/PEROXIDASE"/>
    <property type="match status" value="1"/>
</dbReference>
<dbReference type="InterPro" id="IPR010255">
    <property type="entry name" value="Haem_peroxidase_sf"/>
</dbReference>
<dbReference type="AlphaFoldDB" id="A0A8S3PZ09"/>
<keyword evidence="7" id="KW-1185">Reference proteome</keyword>
<keyword evidence="5" id="KW-0349">Heme</keyword>
<evidence type="ECO:0000256" key="3">
    <source>
        <dbReference type="ARBA" id="ARBA00022729"/>
    </source>
</evidence>
<comment type="caution">
    <text evidence="6">The sequence shown here is derived from an EMBL/GenBank/DDBJ whole genome shotgun (WGS) entry which is preliminary data.</text>
</comment>
<accession>A0A8S3PZ09</accession>
<dbReference type="SUPFAM" id="SSF48113">
    <property type="entry name" value="Heme-dependent peroxidases"/>
    <property type="match status" value="1"/>
</dbReference>
<dbReference type="GO" id="GO:0005576">
    <property type="term" value="C:extracellular region"/>
    <property type="evidence" value="ECO:0007669"/>
    <property type="project" value="UniProtKB-SubCell"/>
</dbReference>
<keyword evidence="3" id="KW-0732">Signal</keyword>
<dbReference type="PROSITE" id="PS50292">
    <property type="entry name" value="PEROXIDASE_3"/>
    <property type="match status" value="1"/>
</dbReference>
<keyword evidence="5" id="KW-0479">Metal-binding</keyword>
<dbReference type="Gene3D" id="1.10.640.10">
    <property type="entry name" value="Haem peroxidase domain superfamily, animal type"/>
    <property type="match status" value="1"/>
</dbReference>